<gene>
    <name evidence="5" type="primary">tauA</name>
    <name evidence="5" type="ordered locus">RSPO_c00049</name>
</gene>
<evidence type="ECO:0000313" key="5">
    <source>
        <dbReference type="EMBL" id="AEG67353.1"/>
    </source>
</evidence>
<keyword evidence="3" id="KW-0732">Signal</keyword>
<dbReference type="Proteomes" id="UP000007953">
    <property type="component" value="Chromosome"/>
</dbReference>
<dbReference type="GO" id="GO:0042597">
    <property type="term" value="C:periplasmic space"/>
    <property type="evidence" value="ECO:0007669"/>
    <property type="project" value="UniProtKB-SubCell"/>
</dbReference>
<reference evidence="5 6" key="1">
    <citation type="journal article" date="2011" name="J. Bacteriol.">
        <title>Complete genome sequence of the plant pathogen Ralstonia solanacearum strain Po82.</title>
        <authorList>
            <person name="Xu J."/>
            <person name="Zheng H.J."/>
            <person name="Liu L."/>
            <person name="Pan Z.C."/>
            <person name="Prior P."/>
            <person name="Tang B."/>
            <person name="Xu J.S."/>
            <person name="Zhang H."/>
            <person name="Tian Q."/>
            <person name="Zhang L.Q."/>
            <person name="Feng J."/>
        </authorList>
    </citation>
    <scope>NUCLEOTIDE SEQUENCE [LARGE SCALE GENOMIC DNA]</scope>
    <source>
        <strain evidence="5 6">Po82</strain>
    </source>
</reference>
<dbReference type="KEGG" id="rsn:RSPO_c00049"/>
<dbReference type="EMBL" id="CP002819">
    <property type="protein sequence ID" value="AEG67353.1"/>
    <property type="molecule type" value="Genomic_DNA"/>
</dbReference>
<evidence type="ECO:0000256" key="3">
    <source>
        <dbReference type="ARBA" id="ARBA00022729"/>
    </source>
</evidence>
<dbReference type="PANTHER" id="PTHR30024:SF47">
    <property type="entry name" value="TAURINE-BINDING PERIPLASMIC PROTEIN"/>
    <property type="match status" value="1"/>
</dbReference>
<comment type="similarity">
    <text evidence="2">Belongs to the bacterial solute-binding protein SsuA/TauA family.</text>
</comment>
<dbReference type="Gene3D" id="3.40.190.10">
    <property type="entry name" value="Periplasmic binding protein-like II"/>
    <property type="match status" value="2"/>
</dbReference>
<dbReference type="PANTHER" id="PTHR30024">
    <property type="entry name" value="ALIPHATIC SULFONATES-BINDING PROTEIN-RELATED"/>
    <property type="match status" value="1"/>
</dbReference>
<sequence length="592" mass="64338">MDVDLDRLGAGVVLQPEHAVDQRRLGHRAPELEHQDLQHGVLARGQHQRPAGQREGAAAGVVRQVTALQLDRIGRRVAAHQHLDAGDQFADLERLDEIVIRASAQAGDLVVDTAGGSQDHHRHGVAPVAQALQHGTARQRRQLQVKQHDVIVLRQQQGIGRFAIAGMIDRKLRTAQGFGQPLCQGGVVLDQEQLHAKATLGPFESGLWVGAPRMRGGCPRAPDASHTHPVVRDTTIYKIAGDNSMGVFTCRGTRTRGPRGWITPLLTACVMLAAPPLAADTSTHLTLMVSGTAKMIYLPATLAQRLGYFRDEGLDVELLSQPAGVDAESELLTGYAQGVIGFYDHTIDLQTKGKEVRAIVIFSPVPGEAEVVSTRLPATVQSMHDLRGRTLGVTGLGSSTSFLTRHLMALQGLGPSEYTMLPVGAEHSFVGALRSGRIDAGMTTDPTATRLVRNKEARVLLDLRTVESTRAALGGLYPAACLYVQTEWLEAHPELATKLARAFVRTLRYLRSHRAEDVAAHMPPEFRRDRPDVYVQALAAALPTFSDDGRMPEDGPATVLRVLSTSNPNARDKHIDLSRTYTNRFVDQAKLP</sequence>
<proteinExistence type="inferred from homology"/>
<organism evidence="5 6">
    <name type="scientific">Ralstonia solanacearum (strain Po82)</name>
    <dbReference type="NCBI Taxonomy" id="1031711"/>
    <lineage>
        <taxon>Bacteria</taxon>
        <taxon>Pseudomonadati</taxon>
        <taxon>Pseudomonadota</taxon>
        <taxon>Betaproteobacteria</taxon>
        <taxon>Burkholderiales</taxon>
        <taxon>Burkholderiaceae</taxon>
        <taxon>Ralstonia</taxon>
        <taxon>Ralstonia solanacearum species complex</taxon>
    </lineage>
</organism>
<evidence type="ECO:0000256" key="1">
    <source>
        <dbReference type="ARBA" id="ARBA00004418"/>
    </source>
</evidence>
<protein>
    <submittedName>
        <fullName evidence="5">Abc-type nitrate/sulfonate/bicarbonate transport systems, periplasmic component protein</fullName>
    </submittedName>
</protein>
<dbReference type="AlphaFoldDB" id="F6G5T7"/>
<feature type="domain" description="SsuA/THI5-like" evidence="4">
    <location>
        <begin position="299"/>
        <end position="513"/>
    </location>
</feature>
<evidence type="ECO:0000259" key="4">
    <source>
        <dbReference type="Pfam" id="PF09084"/>
    </source>
</evidence>
<dbReference type="InterPro" id="IPR015168">
    <property type="entry name" value="SsuA/THI5"/>
</dbReference>
<accession>F6G5T7</accession>
<dbReference type="GO" id="GO:0042918">
    <property type="term" value="P:alkanesulfonate transmembrane transport"/>
    <property type="evidence" value="ECO:0007669"/>
    <property type="project" value="TreeGrafter"/>
</dbReference>
<dbReference type="Pfam" id="PF09084">
    <property type="entry name" value="NMT1"/>
    <property type="match status" value="1"/>
</dbReference>
<dbReference type="PATRIC" id="fig|1031711.3.peg.47"/>
<name>F6G5T7_RALS8</name>
<comment type="subcellular location">
    <subcellularLocation>
        <location evidence="1">Periplasm</location>
    </subcellularLocation>
</comment>
<dbReference type="HOGENOM" id="CLU_460690_0_0_4"/>
<evidence type="ECO:0000256" key="2">
    <source>
        <dbReference type="ARBA" id="ARBA00010742"/>
    </source>
</evidence>
<dbReference type="SUPFAM" id="SSF53850">
    <property type="entry name" value="Periplasmic binding protein-like II"/>
    <property type="match status" value="1"/>
</dbReference>
<evidence type="ECO:0000313" key="6">
    <source>
        <dbReference type="Proteomes" id="UP000007953"/>
    </source>
</evidence>
<dbReference type="eggNOG" id="COG0715">
    <property type="taxonomic scope" value="Bacteria"/>
</dbReference>